<comment type="caution">
    <text evidence="3">The sequence shown here is derived from an EMBL/GenBank/DDBJ whole genome shotgun (WGS) entry which is preliminary data.</text>
</comment>
<feature type="transmembrane region" description="Helical" evidence="2">
    <location>
        <begin position="520"/>
        <end position="541"/>
    </location>
</feature>
<evidence type="ECO:0000313" key="3">
    <source>
        <dbReference type="EMBL" id="KAK7693753.1"/>
    </source>
</evidence>
<gene>
    <name evidence="3" type="ORF">QCA50_003325</name>
</gene>
<feature type="transmembrane region" description="Helical" evidence="2">
    <location>
        <begin position="339"/>
        <end position="359"/>
    </location>
</feature>
<keyword evidence="4" id="KW-1185">Reference proteome</keyword>
<name>A0AAW0GTR8_9APHY</name>
<feature type="region of interest" description="Disordered" evidence="1">
    <location>
        <begin position="1"/>
        <end position="62"/>
    </location>
</feature>
<feature type="transmembrane region" description="Helical" evidence="2">
    <location>
        <begin position="561"/>
        <end position="579"/>
    </location>
</feature>
<feature type="compositionally biased region" description="Polar residues" evidence="1">
    <location>
        <begin position="162"/>
        <end position="175"/>
    </location>
</feature>
<dbReference type="EMBL" id="JASBNA010000003">
    <property type="protein sequence ID" value="KAK7693753.1"/>
    <property type="molecule type" value="Genomic_DNA"/>
</dbReference>
<dbReference type="AlphaFoldDB" id="A0AAW0GTR8"/>
<accession>A0AAW0GTR8</accession>
<feature type="region of interest" description="Disordered" evidence="1">
    <location>
        <begin position="211"/>
        <end position="236"/>
    </location>
</feature>
<sequence length="593" mass="65678">MYPIQDPHGELETPPPISRFHRPWSPEPFEPAPSRSLDRYPELRQYEAPQTHLGYNQRREASDVSVEALDLADYSRTLSRNPNTQVYAPIQDLEPHSFRSYDDYPPSPPPLRPFALRSQDSLTPPSLVSASAASSQSHQTSLSSRSYAPRHRPFSVPAPRHSFQSHPPQSSNTHESGGRQGVYHGFQAPQSEIDITQFPSFTRAWYANKASPESQDPYDPYTPSGPHYKLSNDGHNKVSPFDPAYNFYPSPPPSYPHIPSHGSRSSRDIDLLPWSMDPAENQPPLDPEIKEERIRMLEREYGGKGKGKGVDMDEKVVGSVDSKGAIITDGPKKRLAVRWIQVLFALIAGGSSIYAGLIIKTSSTPPPAGKPPLYILYVLSVITFLFCTYFFLIYPSCCGPRKSPSSSNLYTQGPNGMMVLPVQGGPNGKKKKKGKGPPGAGDVQVNLIVDPTMFGGGRHSRDEEEDEEFPSDSEMGMPGSYTSSSRTGGGKPRRGRRRRGVFEGLALEASWKRARKMLKWGMLVDLVGLVLWGSEFVFVLLGKRCPSGAFDGWCDAYNLSTALACLLCVAFAFSVFFDIKDLHKSRASPRTRT</sequence>
<dbReference type="Proteomes" id="UP001385951">
    <property type="component" value="Unassembled WGS sequence"/>
</dbReference>
<keyword evidence="2" id="KW-0812">Transmembrane</keyword>
<feature type="compositionally biased region" description="Low complexity" evidence="1">
    <location>
        <begin position="113"/>
        <end position="146"/>
    </location>
</feature>
<keyword evidence="2" id="KW-1133">Transmembrane helix</keyword>
<protein>
    <submittedName>
        <fullName evidence="3">Uncharacterized protein</fullName>
    </submittedName>
</protein>
<evidence type="ECO:0000256" key="2">
    <source>
        <dbReference type="SAM" id="Phobius"/>
    </source>
</evidence>
<feature type="region of interest" description="Disordered" evidence="1">
    <location>
        <begin position="404"/>
        <end position="497"/>
    </location>
</feature>
<evidence type="ECO:0000256" key="1">
    <source>
        <dbReference type="SAM" id="MobiDB-lite"/>
    </source>
</evidence>
<proteinExistence type="predicted"/>
<organism evidence="3 4">
    <name type="scientific">Cerrena zonata</name>
    <dbReference type="NCBI Taxonomy" id="2478898"/>
    <lineage>
        <taxon>Eukaryota</taxon>
        <taxon>Fungi</taxon>
        <taxon>Dikarya</taxon>
        <taxon>Basidiomycota</taxon>
        <taxon>Agaricomycotina</taxon>
        <taxon>Agaricomycetes</taxon>
        <taxon>Polyporales</taxon>
        <taxon>Cerrenaceae</taxon>
        <taxon>Cerrena</taxon>
    </lineage>
</organism>
<feature type="transmembrane region" description="Helical" evidence="2">
    <location>
        <begin position="374"/>
        <end position="394"/>
    </location>
</feature>
<keyword evidence="2" id="KW-0472">Membrane</keyword>
<feature type="compositionally biased region" description="Basic and acidic residues" evidence="1">
    <location>
        <begin position="36"/>
        <end position="45"/>
    </location>
</feature>
<reference evidence="3 4" key="1">
    <citation type="submission" date="2022-09" db="EMBL/GenBank/DDBJ databases">
        <authorList>
            <person name="Palmer J.M."/>
        </authorList>
    </citation>
    <scope>NUCLEOTIDE SEQUENCE [LARGE SCALE GENOMIC DNA]</scope>
    <source>
        <strain evidence="3 4">DSM 7382</strain>
    </source>
</reference>
<feature type="compositionally biased region" description="Polar residues" evidence="1">
    <location>
        <begin position="404"/>
        <end position="414"/>
    </location>
</feature>
<evidence type="ECO:0000313" key="4">
    <source>
        <dbReference type="Proteomes" id="UP001385951"/>
    </source>
</evidence>
<feature type="region of interest" description="Disordered" evidence="1">
    <location>
        <begin position="97"/>
        <end position="184"/>
    </location>
</feature>